<evidence type="ECO:0000313" key="9">
    <source>
        <dbReference type="Proteomes" id="UP000266183"/>
    </source>
</evidence>
<evidence type="ECO:0000313" key="8">
    <source>
        <dbReference type="EMBL" id="AYB29364.1"/>
    </source>
</evidence>
<keyword evidence="5" id="KW-0998">Cell outer membrane</keyword>
<evidence type="ECO:0000256" key="4">
    <source>
        <dbReference type="ARBA" id="ARBA00023136"/>
    </source>
</evidence>
<organism evidence="8 9">
    <name type="scientific">Chryseolinea soli</name>
    <dbReference type="NCBI Taxonomy" id="2321403"/>
    <lineage>
        <taxon>Bacteria</taxon>
        <taxon>Pseudomonadati</taxon>
        <taxon>Bacteroidota</taxon>
        <taxon>Cytophagia</taxon>
        <taxon>Cytophagales</taxon>
        <taxon>Fulvivirgaceae</taxon>
        <taxon>Chryseolinea</taxon>
    </lineage>
</organism>
<reference evidence="9" key="1">
    <citation type="submission" date="2018-09" db="EMBL/GenBank/DDBJ databases">
        <title>Chryseolinea sp. KIS68-18 isolated from soil.</title>
        <authorList>
            <person name="Weon H.-Y."/>
            <person name="Kwon S.-W."/>
            <person name="Lee S.A."/>
        </authorList>
    </citation>
    <scope>NUCLEOTIDE SEQUENCE [LARGE SCALE GENOMIC DNA]</scope>
    <source>
        <strain evidence="9">KIS68-18</strain>
    </source>
</reference>
<comment type="subcellular location">
    <subcellularLocation>
        <location evidence="1">Membrane</location>
    </subcellularLocation>
</comment>
<accession>A0A385SEJ6</accession>
<dbReference type="EMBL" id="CP032382">
    <property type="protein sequence ID" value="AYB29364.1"/>
    <property type="molecule type" value="Genomic_DNA"/>
</dbReference>
<protein>
    <recommendedName>
        <fullName evidence="7">Bacterial surface antigen (D15) domain-containing protein</fullName>
    </recommendedName>
</protein>
<evidence type="ECO:0000256" key="2">
    <source>
        <dbReference type="ARBA" id="ARBA00022692"/>
    </source>
</evidence>
<name>A0A385SEJ6_9BACT</name>
<dbReference type="GO" id="GO:0019867">
    <property type="term" value="C:outer membrane"/>
    <property type="evidence" value="ECO:0007669"/>
    <property type="project" value="InterPro"/>
</dbReference>
<feature type="signal peptide" evidence="6">
    <location>
        <begin position="1"/>
        <end position="18"/>
    </location>
</feature>
<feature type="chain" id="PRO_5017196062" description="Bacterial surface antigen (D15) domain-containing protein" evidence="6">
    <location>
        <begin position="19"/>
        <end position="742"/>
    </location>
</feature>
<dbReference type="PANTHER" id="PTHR12815">
    <property type="entry name" value="SORTING AND ASSEMBLY MACHINERY SAMM50 PROTEIN FAMILY MEMBER"/>
    <property type="match status" value="1"/>
</dbReference>
<dbReference type="InterPro" id="IPR039910">
    <property type="entry name" value="D15-like"/>
</dbReference>
<dbReference type="PROSITE" id="PS51257">
    <property type="entry name" value="PROKAR_LIPOPROTEIN"/>
    <property type="match status" value="1"/>
</dbReference>
<evidence type="ECO:0000256" key="3">
    <source>
        <dbReference type="ARBA" id="ARBA00022729"/>
    </source>
</evidence>
<proteinExistence type="predicted"/>
<dbReference type="Pfam" id="PF01103">
    <property type="entry name" value="Omp85"/>
    <property type="match status" value="1"/>
</dbReference>
<dbReference type="PANTHER" id="PTHR12815:SF47">
    <property type="entry name" value="TRANSLOCATION AND ASSEMBLY MODULE SUBUNIT TAMA"/>
    <property type="match status" value="1"/>
</dbReference>
<dbReference type="KEGG" id="chk:D4L85_01635"/>
<evidence type="ECO:0000256" key="5">
    <source>
        <dbReference type="ARBA" id="ARBA00023237"/>
    </source>
</evidence>
<feature type="domain" description="Bacterial surface antigen (D15)" evidence="7">
    <location>
        <begin position="515"/>
        <end position="715"/>
    </location>
</feature>
<dbReference type="AlphaFoldDB" id="A0A385SEJ6"/>
<keyword evidence="9" id="KW-1185">Reference proteome</keyword>
<dbReference type="Gene3D" id="2.40.160.50">
    <property type="entry name" value="membrane protein fhac: a member of the omp85/tpsb transporter family"/>
    <property type="match status" value="1"/>
</dbReference>
<keyword evidence="2" id="KW-0812">Transmembrane</keyword>
<keyword evidence="4" id="KW-0472">Membrane</keyword>
<keyword evidence="3 6" id="KW-0732">Signal</keyword>
<gene>
    <name evidence="8" type="ORF">D4L85_01635</name>
</gene>
<sequence length="742" mass="84395">MTRPTTYRWILILVPALASCSGMKNISPHDPLYTGHSIKVVGPASERKKMLPRVADVPRPEPNTKFLWMRPALARYNMLSDSGRTRKFWKNKITAPVLLSQTKPGQVSAALQNRIFHNGYFNNTVTFDTLMIGQRKAAYQYTITLHTPYRFDSIAFPKPVNDLTQKIQASRTASLLKRGDIYSLETAKNERLRIDESLKENGYIFFNADFISIKADTVTGDHDIRAEVTVKPETPPESRIPYTIRNVYIHADHVRENAATDTLQVGNYFLISQNNDLTFKALQNGIFLKPGELYTSSNYLHSVRYLNELPIIRNANMKFVPRGRKGELDATVYLTQRKRLAYSAEFNTVFRSTNYFGPGIIFSYTDRNLNKGAEMLKINLRGRFEVQISQGNVNPAYELGLEFNYIVPRFYPGFLFGLGEKRLPKTNASAGYNLFNRLDLYRMNSVFINFGYLWSQKDRITHSLHPLEVIFTTVPESSKSEAFMDYLAENPGVQRSFDEQFMVGSGYEFTYNPSHGRNNLFLRAGIDMAGNLLNGIYSASKASKDSLGRYILLGVPFSQYIRTRVDLRYSFNFNQRSKLVTRFIVGVGVPVGNSTTMPYIKQFYVGGTNSLRSFVARSVGPGSEAPPTGYTDLTGDIRLEGNLEYRFDLSGKLKGALFMDAGNIWLFNDDEARPHGAFHLDTFLQDIAVSSGWGLRWDFDFIVARLDFAYTLRTPYLPAGERWATNIQFWDPTINIAIGYPF</sequence>
<evidence type="ECO:0000256" key="1">
    <source>
        <dbReference type="ARBA" id="ARBA00004370"/>
    </source>
</evidence>
<evidence type="ECO:0000259" key="7">
    <source>
        <dbReference type="Pfam" id="PF01103"/>
    </source>
</evidence>
<dbReference type="Proteomes" id="UP000266183">
    <property type="component" value="Chromosome"/>
</dbReference>
<dbReference type="InterPro" id="IPR000184">
    <property type="entry name" value="Bac_surfAg_D15"/>
</dbReference>
<evidence type="ECO:0000256" key="6">
    <source>
        <dbReference type="SAM" id="SignalP"/>
    </source>
</evidence>